<evidence type="ECO:0000256" key="1">
    <source>
        <dbReference type="SAM" id="MobiDB-lite"/>
    </source>
</evidence>
<feature type="region of interest" description="Disordered" evidence="1">
    <location>
        <begin position="548"/>
        <end position="572"/>
    </location>
</feature>
<keyword evidence="2" id="KW-0732">Signal</keyword>
<feature type="compositionally biased region" description="Low complexity" evidence="1">
    <location>
        <begin position="332"/>
        <end position="347"/>
    </location>
</feature>
<feature type="region of interest" description="Disordered" evidence="1">
    <location>
        <begin position="147"/>
        <end position="218"/>
    </location>
</feature>
<feature type="compositionally biased region" description="Pro residues" evidence="1">
    <location>
        <begin position="178"/>
        <end position="187"/>
    </location>
</feature>
<feature type="compositionally biased region" description="Low complexity" evidence="1">
    <location>
        <begin position="359"/>
        <end position="368"/>
    </location>
</feature>
<dbReference type="RefSeq" id="WP_066600036.1">
    <property type="nucleotide sequence ID" value="NZ_KQ130434.1"/>
</dbReference>
<sequence length="897" mass="89144">MTMLTSLKALLFATSASSGVKTDAIPTEGGGDFAQMLNSVGVASTATARPTIAAFIVADAVATSKKMLEYQDHDGKGWHPVVADATPPLISVAPEPQTANLHLPVQLAVSFQKPEEARPLAGAALVPASLAEVDASIALIPAQVDTMADTPMPGTDAPTPEQAAEPISPAAASSATPATPPVEPAAPAPASLKAHPAAPRHPAPPIDMADTPEPEELPSHEANAVAQDDGQSSSPPIVMVMAPPALVLPLFVAPVEQTPTEQVKPAPRRAPSIGAPARMAQPAPVAPLDSASIPGPAVAATPAAQTVASPAPIAALHDSAPPLTAEAWMPAADQSAAASNAARPTSPLTSANPISTARSTSAAPPVPQVATPPVAAVAVPAAAASPVATIVPQGEAPRLPDDARARAIDDPATPPARTTSKPIAASASAAPLVPQVATPPVAAMAAPLTVASPVPTIAPQGEAPALPGDARARGTDHPATAPAPVPATPMPIAASASAAPLVPQIATPPVAALAVPAVAASPAPTIVPPGVAPTLPDEAPMMAADHPAAAPAPDALRPTGQPASAASMPTAGSVSAAPPVAVLVAPTPEILPASLVAPATPATAEALDLPADVAQAPIPTAPVKPRAEAVSLLQLVRDHMSLRASRRPETAAPARDMAPDVGSAILRTTISDDSPSLAPLVQPTVQPLAPTAPTAPVIPTIDLSASLGAQIVDMGVSGQWIDGLARDVAGLSANGAQGRFQINADQLGPIQVDIRQGADGAAISLTVATEAAEQALRQESDRLRLDAGLSAMRISEVKIERAPHVAETARADSSGNQNSSQQQSGSQGQNPSQSMGQGAGQGMGQNPGQSSAQSHMQGHGQQRENIALGHKAGSDAAVLNHTDVGESAGGAVRARYA</sequence>
<proteinExistence type="predicted"/>
<organism evidence="3 4">
    <name type="scientific">Sphingobium cupriresistens LL01</name>
    <dbReference type="NCBI Taxonomy" id="1420583"/>
    <lineage>
        <taxon>Bacteria</taxon>
        <taxon>Pseudomonadati</taxon>
        <taxon>Pseudomonadota</taxon>
        <taxon>Alphaproteobacteria</taxon>
        <taxon>Sphingomonadales</taxon>
        <taxon>Sphingomonadaceae</taxon>
        <taxon>Sphingobium</taxon>
    </lineage>
</organism>
<dbReference type="STRING" id="1420583.V473_02325"/>
<feature type="signal peptide" evidence="2">
    <location>
        <begin position="1"/>
        <end position="18"/>
    </location>
</feature>
<keyword evidence="4" id="KW-1185">Reference proteome</keyword>
<protein>
    <recommendedName>
        <fullName evidence="5">Flagellar hook-length control protein-like C-terminal domain-containing protein</fullName>
    </recommendedName>
</protein>
<feature type="compositionally biased region" description="Low complexity" evidence="1">
    <location>
        <begin position="188"/>
        <end position="197"/>
    </location>
</feature>
<evidence type="ECO:0000256" key="2">
    <source>
        <dbReference type="SAM" id="SignalP"/>
    </source>
</evidence>
<feature type="compositionally biased region" description="Low complexity" evidence="1">
    <location>
        <begin position="415"/>
        <end position="430"/>
    </location>
</feature>
<dbReference type="PATRIC" id="fig|1420583.3.peg.464"/>
<feature type="compositionally biased region" description="Polar residues" evidence="1">
    <location>
        <begin position="850"/>
        <end position="864"/>
    </location>
</feature>
<name>A0A0J7Y122_9SPHN</name>
<comment type="caution">
    <text evidence="3">The sequence shown here is derived from an EMBL/GenBank/DDBJ whole genome shotgun (WGS) entry which is preliminary data.</text>
</comment>
<evidence type="ECO:0000313" key="4">
    <source>
        <dbReference type="Proteomes" id="UP000052232"/>
    </source>
</evidence>
<dbReference type="Proteomes" id="UP000052232">
    <property type="component" value="Unassembled WGS sequence"/>
</dbReference>
<gene>
    <name evidence="3" type="ORF">V473_02325</name>
</gene>
<feature type="region of interest" description="Disordered" evidence="1">
    <location>
        <begin position="459"/>
        <end position="488"/>
    </location>
</feature>
<feature type="compositionally biased region" description="Low complexity" evidence="1">
    <location>
        <begin position="813"/>
        <end position="836"/>
    </location>
</feature>
<feature type="compositionally biased region" description="Polar residues" evidence="1">
    <location>
        <begin position="348"/>
        <end position="358"/>
    </location>
</feature>
<evidence type="ECO:0008006" key="5">
    <source>
        <dbReference type="Google" id="ProtNLM"/>
    </source>
</evidence>
<feature type="region of interest" description="Disordered" evidence="1">
    <location>
        <begin position="332"/>
        <end position="368"/>
    </location>
</feature>
<accession>A0A0J7Y122</accession>
<feature type="region of interest" description="Disordered" evidence="1">
    <location>
        <begin position="806"/>
        <end position="897"/>
    </location>
</feature>
<feature type="chain" id="PRO_5005291755" description="Flagellar hook-length control protein-like C-terminal domain-containing protein" evidence="2">
    <location>
        <begin position="19"/>
        <end position="897"/>
    </location>
</feature>
<evidence type="ECO:0000313" key="3">
    <source>
        <dbReference type="EMBL" id="KMS57108.1"/>
    </source>
</evidence>
<feature type="compositionally biased region" description="Low complexity" evidence="1">
    <location>
        <begin position="163"/>
        <end position="177"/>
    </location>
</feature>
<feature type="region of interest" description="Disordered" evidence="1">
    <location>
        <begin position="405"/>
        <end position="430"/>
    </location>
</feature>
<dbReference type="InterPro" id="IPR038610">
    <property type="entry name" value="FliK-like_C_sf"/>
</dbReference>
<dbReference type="EMBL" id="JACT01000001">
    <property type="protein sequence ID" value="KMS57108.1"/>
    <property type="molecule type" value="Genomic_DNA"/>
</dbReference>
<dbReference type="Gene3D" id="3.30.750.140">
    <property type="match status" value="1"/>
</dbReference>
<reference evidence="3 4" key="1">
    <citation type="journal article" date="2015" name="G3 (Bethesda)">
        <title>Insights into Ongoing Evolution of the Hexachlorocyclohexane Catabolic Pathway from Comparative Genomics of Ten Sphingomonadaceae Strains.</title>
        <authorList>
            <person name="Pearce S.L."/>
            <person name="Oakeshott J.G."/>
            <person name="Pandey G."/>
        </authorList>
    </citation>
    <scope>NUCLEOTIDE SEQUENCE [LARGE SCALE GENOMIC DNA]</scope>
    <source>
        <strain evidence="3 4">LL01</strain>
    </source>
</reference>
<dbReference type="AlphaFoldDB" id="A0A0J7Y122"/>